<name>A0A9J5XFA5_SOLCO</name>
<proteinExistence type="predicted"/>
<reference evidence="1 2" key="1">
    <citation type="submission" date="2020-09" db="EMBL/GenBank/DDBJ databases">
        <title>De no assembly of potato wild relative species, Solanum commersonii.</title>
        <authorList>
            <person name="Cho K."/>
        </authorList>
    </citation>
    <scope>NUCLEOTIDE SEQUENCE [LARGE SCALE GENOMIC DNA]</scope>
    <source>
        <strain evidence="1">LZ3.2</strain>
        <tissue evidence="1">Leaf</tissue>
    </source>
</reference>
<gene>
    <name evidence="1" type="ORF">H5410_046799</name>
</gene>
<evidence type="ECO:0000313" key="1">
    <source>
        <dbReference type="EMBL" id="KAG5586365.1"/>
    </source>
</evidence>
<keyword evidence="2" id="KW-1185">Reference proteome</keyword>
<dbReference type="AlphaFoldDB" id="A0A9J5XFA5"/>
<evidence type="ECO:0000313" key="2">
    <source>
        <dbReference type="Proteomes" id="UP000824120"/>
    </source>
</evidence>
<comment type="caution">
    <text evidence="1">The sequence shown here is derived from an EMBL/GenBank/DDBJ whole genome shotgun (WGS) entry which is preliminary data.</text>
</comment>
<protein>
    <submittedName>
        <fullName evidence="1">Uncharacterized protein</fullName>
    </submittedName>
</protein>
<sequence length="190" mass="22519">MKFGFIWDSFEQSLRSNPLAKEQPAARTENFNPFKQEAKGRMEESIRTMVPEDDFKVVAYEQEWNEESKLLAYYIRREDMEIKDVVMKHVLPFHPGKSLMKFMAMSNEWIHWIASPLVAYQQSISFHKLSVYFFQNVDVDFQSDPNFLSLEHSANGVPHPSLGFLPERINRKLSLFVLYIFLKWMITRKT</sequence>
<dbReference type="OrthoDB" id="1916346at2759"/>
<dbReference type="Proteomes" id="UP000824120">
    <property type="component" value="Chromosome 9"/>
</dbReference>
<organism evidence="1 2">
    <name type="scientific">Solanum commersonii</name>
    <name type="common">Commerson's wild potato</name>
    <name type="synonym">Commerson's nightshade</name>
    <dbReference type="NCBI Taxonomy" id="4109"/>
    <lineage>
        <taxon>Eukaryota</taxon>
        <taxon>Viridiplantae</taxon>
        <taxon>Streptophyta</taxon>
        <taxon>Embryophyta</taxon>
        <taxon>Tracheophyta</taxon>
        <taxon>Spermatophyta</taxon>
        <taxon>Magnoliopsida</taxon>
        <taxon>eudicotyledons</taxon>
        <taxon>Gunneridae</taxon>
        <taxon>Pentapetalae</taxon>
        <taxon>asterids</taxon>
        <taxon>lamiids</taxon>
        <taxon>Solanales</taxon>
        <taxon>Solanaceae</taxon>
        <taxon>Solanoideae</taxon>
        <taxon>Solaneae</taxon>
        <taxon>Solanum</taxon>
    </lineage>
</organism>
<accession>A0A9J5XFA5</accession>
<dbReference type="EMBL" id="JACXVP010000009">
    <property type="protein sequence ID" value="KAG5586365.1"/>
    <property type="molecule type" value="Genomic_DNA"/>
</dbReference>